<dbReference type="EMBL" id="SZVO01000032">
    <property type="protein sequence ID" value="TKT85278.1"/>
    <property type="molecule type" value="Genomic_DNA"/>
</dbReference>
<evidence type="ECO:0008006" key="3">
    <source>
        <dbReference type="Google" id="ProtNLM"/>
    </source>
</evidence>
<protein>
    <recommendedName>
        <fullName evidence="3">Bacteriocin-protection protein</fullName>
    </recommendedName>
</protein>
<accession>A0A4U6CR02</accession>
<sequence>MTEKEVKTFYPATRQQWRTWLEENQDKEKSVWLIFYKNKSNTPTITWSDAVDEALCFGWIDSIAKPVDEEKFMRFFSRRKANSVWSGINKEKVRRLVEEGLMTKKGFESIEIAKGNGSWTILDDTEGLIIPEDLEEEFQKMLNAKSYFLSLSKSVKKSILEWLVRAKRPETRQKRIVEIAELADQNLKPKAIQWTKK</sequence>
<evidence type="ECO:0000313" key="1">
    <source>
        <dbReference type="EMBL" id="TKT85278.1"/>
    </source>
</evidence>
<proteinExistence type="predicted"/>
<organism evidence="1 2">
    <name type="scientific">Dyadobacter frigoris</name>
    <dbReference type="NCBI Taxonomy" id="2576211"/>
    <lineage>
        <taxon>Bacteria</taxon>
        <taxon>Pseudomonadati</taxon>
        <taxon>Bacteroidota</taxon>
        <taxon>Cytophagia</taxon>
        <taxon>Cytophagales</taxon>
        <taxon>Spirosomataceae</taxon>
        <taxon>Dyadobacter</taxon>
    </lineage>
</organism>
<comment type="caution">
    <text evidence="1">The sequence shown here is derived from an EMBL/GenBank/DDBJ whole genome shotgun (WGS) entry which is preliminary data.</text>
</comment>
<dbReference type="Proteomes" id="UP000304900">
    <property type="component" value="Unassembled WGS sequence"/>
</dbReference>
<gene>
    <name evidence="1" type="ORF">FDK13_34055</name>
</gene>
<dbReference type="Pfam" id="PF13376">
    <property type="entry name" value="OmdA"/>
    <property type="match status" value="1"/>
</dbReference>
<dbReference type="OrthoDB" id="9796999at2"/>
<reference evidence="1 2" key="1">
    <citation type="submission" date="2019-05" db="EMBL/GenBank/DDBJ databases">
        <title>Dyadobacter AR-3-8 sp. nov., isolated from arctic soil.</title>
        <authorList>
            <person name="Chaudhary D.K."/>
        </authorList>
    </citation>
    <scope>NUCLEOTIDE SEQUENCE [LARGE SCALE GENOMIC DNA]</scope>
    <source>
        <strain evidence="1 2">AR-3-8</strain>
    </source>
</reference>
<evidence type="ECO:0000313" key="2">
    <source>
        <dbReference type="Proteomes" id="UP000304900"/>
    </source>
</evidence>
<name>A0A4U6CR02_9BACT</name>
<dbReference type="RefSeq" id="WP_137344483.1">
    <property type="nucleotide sequence ID" value="NZ_BSQH01000011.1"/>
</dbReference>
<keyword evidence="2" id="KW-1185">Reference proteome</keyword>
<dbReference type="AlphaFoldDB" id="A0A4U6CR02"/>